<dbReference type="OrthoDB" id="2162994at2759"/>
<evidence type="ECO:0000256" key="7">
    <source>
        <dbReference type="ARBA" id="ARBA00024019"/>
    </source>
</evidence>
<evidence type="ECO:0000313" key="12">
    <source>
        <dbReference type="Proteomes" id="UP000504603"/>
    </source>
</evidence>
<evidence type="ECO:0000259" key="11">
    <source>
        <dbReference type="PROSITE" id="PS50114"/>
    </source>
</evidence>
<keyword evidence="1" id="KW-0479">Metal-binding</keyword>
<dbReference type="InterPro" id="IPR000679">
    <property type="entry name" value="Znf_GATA"/>
</dbReference>
<dbReference type="PANTHER" id="PTHR47172:SF9">
    <property type="entry name" value="GATA TRANSCRIPTION FACTOR 23"/>
    <property type="match status" value="1"/>
</dbReference>
<evidence type="ECO:0000256" key="2">
    <source>
        <dbReference type="ARBA" id="ARBA00022771"/>
    </source>
</evidence>
<feature type="region of interest" description="Disordered" evidence="10">
    <location>
        <begin position="118"/>
        <end position="169"/>
    </location>
</feature>
<feature type="compositionally biased region" description="Low complexity" evidence="10">
    <location>
        <begin position="134"/>
        <end position="152"/>
    </location>
</feature>
<keyword evidence="3" id="KW-0862">Zinc</keyword>
<proteinExistence type="inferred from homology"/>
<dbReference type="PANTHER" id="PTHR47172">
    <property type="entry name" value="OS01G0976800 PROTEIN"/>
    <property type="match status" value="1"/>
</dbReference>
<gene>
    <name evidence="13" type="primary">LOC111007526</name>
</gene>
<evidence type="ECO:0000256" key="10">
    <source>
        <dbReference type="SAM" id="MobiDB-lite"/>
    </source>
</evidence>
<evidence type="ECO:0000256" key="8">
    <source>
        <dbReference type="ARBA" id="ARBA00037539"/>
    </source>
</evidence>
<comment type="function">
    <text evidence="8">Transcriptional regulator that specifically binds 5'-GATA-3' or 5'-GAT-3' motifs within gene promoters.</text>
</comment>
<keyword evidence="12" id="KW-1185">Reference proteome</keyword>
<dbReference type="CDD" id="cd00202">
    <property type="entry name" value="ZnF_GATA"/>
    <property type="match status" value="1"/>
</dbReference>
<evidence type="ECO:0000256" key="9">
    <source>
        <dbReference type="PROSITE-ProRule" id="PRU00094"/>
    </source>
</evidence>
<protein>
    <submittedName>
        <fullName evidence="13">GATA transcription factor 17-like isoform X1</fullName>
    </submittedName>
</protein>
<dbReference type="InterPro" id="IPR013088">
    <property type="entry name" value="Znf_NHR/GATA"/>
</dbReference>
<feature type="domain" description="GATA-type" evidence="11">
    <location>
        <begin position="78"/>
        <end position="108"/>
    </location>
</feature>
<evidence type="ECO:0000256" key="3">
    <source>
        <dbReference type="ARBA" id="ARBA00022833"/>
    </source>
</evidence>
<dbReference type="AlphaFoldDB" id="A0A6J1C373"/>
<evidence type="ECO:0000256" key="1">
    <source>
        <dbReference type="ARBA" id="ARBA00022723"/>
    </source>
</evidence>
<organism evidence="12 13">
    <name type="scientific">Momordica charantia</name>
    <name type="common">Bitter gourd</name>
    <name type="synonym">Balsam pear</name>
    <dbReference type="NCBI Taxonomy" id="3673"/>
    <lineage>
        <taxon>Eukaryota</taxon>
        <taxon>Viridiplantae</taxon>
        <taxon>Streptophyta</taxon>
        <taxon>Embryophyta</taxon>
        <taxon>Tracheophyta</taxon>
        <taxon>Spermatophyta</taxon>
        <taxon>Magnoliopsida</taxon>
        <taxon>eudicotyledons</taxon>
        <taxon>Gunneridae</taxon>
        <taxon>Pentapetalae</taxon>
        <taxon>rosids</taxon>
        <taxon>fabids</taxon>
        <taxon>Cucurbitales</taxon>
        <taxon>Cucurbitaceae</taxon>
        <taxon>Momordiceae</taxon>
        <taxon>Momordica</taxon>
    </lineage>
</organism>
<evidence type="ECO:0000256" key="6">
    <source>
        <dbReference type="ARBA" id="ARBA00023163"/>
    </source>
</evidence>
<evidence type="ECO:0000256" key="4">
    <source>
        <dbReference type="ARBA" id="ARBA00023015"/>
    </source>
</evidence>
<comment type="similarity">
    <text evidence="7">Belongs to the type IV zinc-finger family. Class B subfamily.</text>
</comment>
<dbReference type="Pfam" id="PF00320">
    <property type="entry name" value="GATA"/>
    <property type="match status" value="1"/>
</dbReference>
<accession>A0A6J1C373</accession>
<dbReference type="SMART" id="SM00401">
    <property type="entry name" value="ZnF_GATA"/>
    <property type="match status" value="1"/>
</dbReference>
<reference evidence="13" key="1">
    <citation type="submission" date="2025-08" db="UniProtKB">
        <authorList>
            <consortium name="RefSeq"/>
        </authorList>
    </citation>
    <scope>IDENTIFICATION</scope>
    <source>
        <strain evidence="13">OHB3-1</strain>
    </source>
</reference>
<keyword evidence="5" id="KW-0238">DNA-binding</keyword>
<dbReference type="SUPFAM" id="SSF57716">
    <property type="entry name" value="Glucocorticoid receptor-like (DNA-binding domain)"/>
    <property type="match status" value="1"/>
</dbReference>
<keyword evidence="6" id="KW-0804">Transcription</keyword>
<sequence length="221" mass="24112">MAALAAAPPRVFPFYPYPLSSLSHRFRSVSIYLLSFTHDSAFSGFNFNFLNKAEMGMMDVLRRKNKVERVEDDTKKYCVDCKTTKTPLWRGGPAGPKSLCNACGIRFRKRRVSTIGTNRGCDRKREKAHSHGGSTTAAMSATTSSSATAADAKSNNGGADGEEEEEDLGECGSLRMRLMMALGEEVVVQQNISKQRPPRKLGEEEQAAVSLMALSCGSVFA</sequence>
<dbReference type="Gene3D" id="3.30.50.10">
    <property type="entry name" value="Erythroid Transcription Factor GATA-1, subunit A"/>
    <property type="match status" value="1"/>
</dbReference>
<evidence type="ECO:0000313" key="13">
    <source>
        <dbReference type="RefSeq" id="XP_022135612.1"/>
    </source>
</evidence>
<keyword evidence="4" id="KW-0805">Transcription regulation</keyword>
<dbReference type="GO" id="GO:0006355">
    <property type="term" value="P:regulation of DNA-templated transcription"/>
    <property type="evidence" value="ECO:0007669"/>
    <property type="project" value="InterPro"/>
</dbReference>
<dbReference type="GO" id="GO:0043565">
    <property type="term" value="F:sequence-specific DNA binding"/>
    <property type="evidence" value="ECO:0007669"/>
    <property type="project" value="InterPro"/>
</dbReference>
<name>A0A6J1C373_MOMCH</name>
<keyword evidence="2 9" id="KW-0863">Zinc-finger</keyword>
<dbReference type="Proteomes" id="UP000504603">
    <property type="component" value="Unplaced"/>
</dbReference>
<evidence type="ECO:0000256" key="5">
    <source>
        <dbReference type="ARBA" id="ARBA00023125"/>
    </source>
</evidence>
<dbReference type="GO" id="GO:0008270">
    <property type="term" value="F:zinc ion binding"/>
    <property type="evidence" value="ECO:0007669"/>
    <property type="project" value="UniProtKB-KW"/>
</dbReference>
<dbReference type="PROSITE" id="PS50114">
    <property type="entry name" value="GATA_ZN_FINGER_2"/>
    <property type="match status" value="1"/>
</dbReference>
<dbReference type="GeneID" id="111007526"/>
<feature type="compositionally biased region" description="Acidic residues" evidence="10">
    <location>
        <begin position="160"/>
        <end position="169"/>
    </location>
</feature>
<dbReference type="PROSITE" id="PS00344">
    <property type="entry name" value="GATA_ZN_FINGER_1"/>
    <property type="match status" value="1"/>
</dbReference>
<dbReference type="KEGG" id="mcha:111007526"/>
<dbReference type="RefSeq" id="XP_022135612.1">
    <property type="nucleotide sequence ID" value="XM_022279920.1"/>
</dbReference>